<dbReference type="EMBL" id="JAUJRV010000003">
    <property type="protein sequence ID" value="MDN7794711.1"/>
    <property type="molecule type" value="Genomic_DNA"/>
</dbReference>
<dbReference type="EMBL" id="JADVKH010000009">
    <property type="protein sequence ID" value="MBJ9686568.1"/>
    <property type="molecule type" value="Genomic_DNA"/>
</dbReference>
<evidence type="ECO:0000313" key="2">
    <source>
        <dbReference type="EMBL" id="MDN7794711.1"/>
    </source>
</evidence>
<dbReference type="Proteomes" id="UP000237632">
    <property type="component" value="Unassembled WGS sequence"/>
</dbReference>
<dbReference type="AlphaFoldDB" id="A0A132DJE4"/>
<dbReference type="RefSeq" id="WP_045577924.1">
    <property type="nucleotide sequence ID" value="NZ_CADETD010000009.1"/>
</dbReference>
<gene>
    <name evidence="3" type="ORF">C6T65_18145</name>
    <name evidence="1" type="ORF">I5589_05675</name>
    <name evidence="2" type="ORF">QZM33_06985</name>
</gene>
<organism evidence="3 4">
    <name type="scientific">Burkholderia vietnamiensis</name>
    <dbReference type="NCBI Taxonomy" id="60552"/>
    <lineage>
        <taxon>Bacteria</taxon>
        <taxon>Pseudomonadati</taxon>
        <taxon>Pseudomonadota</taxon>
        <taxon>Betaproteobacteria</taxon>
        <taxon>Burkholderiales</taxon>
        <taxon>Burkholderiaceae</taxon>
        <taxon>Burkholderia</taxon>
        <taxon>Burkholderia cepacia complex</taxon>
    </lineage>
</organism>
<dbReference type="Proteomes" id="UP000808215">
    <property type="component" value="Unassembled WGS sequence"/>
</dbReference>
<dbReference type="GeneID" id="45678918"/>
<evidence type="ECO:0000313" key="1">
    <source>
        <dbReference type="EMBL" id="MBJ9686568.1"/>
    </source>
</evidence>
<proteinExistence type="predicted"/>
<reference evidence="2" key="3">
    <citation type="submission" date="2023-07" db="EMBL/GenBank/DDBJ databases">
        <title>A collection of bacterial strains from the Burkholderia cepacia Research Laboratory and Repository.</title>
        <authorList>
            <person name="Lipuma J."/>
            <person name="Spilker T."/>
            <person name="Caverly L."/>
        </authorList>
    </citation>
    <scope>NUCLEOTIDE SEQUENCE</scope>
    <source>
        <strain evidence="2">AU44268</strain>
    </source>
</reference>
<comment type="caution">
    <text evidence="3">The sequence shown here is derived from an EMBL/GenBank/DDBJ whole genome shotgun (WGS) entry which is preliminary data.</text>
</comment>
<accession>A0A132DJE4</accession>
<evidence type="ECO:0000313" key="5">
    <source>
        <dbReference type="Proteomes" id="UP000808215"/>
    </source>
</evidence>
<protein>
    <submittedName>
        <fullName evidence="3">Uncharacterized protein</fullName>
    </submittedName>
</protein>
<keyword evidence="5" id="KW-1185">Reference proteome</keyword>
<evidence type="ECO:0000313" key="4">
    <source>
        <dbReference type="Proteomes" id="UP000237632"/>
    </source>
</evidence>
<reference evidence="3 4" key="1">
    <citation type="submission" date="2018-03" db="EMBL/GenBank/DDBJ databases">
        <authorList>
            <person name="Nguyen K."/>
            <person name="Fouts D."/>
            <person name="Sutton G."/>
        </authorList>
    </citation>
    <scope>NUCLEOTIDE SEQUENCE [LARGE SCALE GENOMIC DNA]</scope>
    <source>
        <strain evidence="3 4">AU3578</strain>
    </source>
</reference>
<sequence>MLQAVNPVIPGIAAIAAEPVDAHRRIHAHPHPAVEKTLASAAFGGCMAHDCGHDFYDDIVAIAASERVRAAERRLAA</sequence>
<evidence type="ECO:0000313" key="3">
    <source>
        <dbReference type="EMBL" id="PRH40928.1"/>
    </source>
</evidence>
<dbReference type="Proteomes" id="UP001171620">
    <property type="component" value="Unassembled WGS sequence"/>
</dbReference>
<reference evidence="1 5" key="2">
    <citation type="submission" date="2020-11" db="EMBL/GenBank/DDBJ databases">
        <title>Enhanced detection system for hospital associated transmission using whole genome sequencing surveillance.</title>
        <authorList>
            <person name="Harrison L.H."/>
            <person name="Van Tyne D."/>
            <person name="Marsh J.W."/>
            <person name="Griffith M.P."/>
            <person name="Snyder D.J."/>
            <person name="Cooper V.S."/>
            <person name="Mustapha M."/>
        </authorList>
    </citation>
    <scope>NUCLEOTIDE SEQUENCE [LARGE SCALE GENOMIC DNA]</scope>
    <source>
        <strain evidence="1 5">BC00020</strain>
    </source>
</reference>
<dbReference type="EMBL" id="PVHK01000126">
    <property type="protein sequence ID" value="PRH40928.1"/>
    <property type="molecule type" value="Genomic_DNA"/>
</dbReference>
<name>A0A132DJE4_BURVI</name>